<keyword evidence="1" id="KW-0812">Transmembrane</keyword>
<evidence type="ECO:0000313" key="3">
    <source>
        <dbReference type="EMBL" id="ACQ93120.1"/>
    </source>
</evidence>
<dbReference type="KEGG" id="tau:Tola_1509"/>
<keyword evidence="1" id="KW-1133">Transmembrane helix</keyword>
<dbReference type="EMBL" id="CP001616">
    <property type="protein sequence ID" value="ACQ93120.1"/>
    <property type="molecule type" value="Genomic_DNA"/>
</dbReference>
<proteinExistence type="predicted"/>
<dbReference type="RefSeq" id="WP_015878592.1">
    <property type="nucleotide sequence ID" value="NC_012691.1"/>
</dbReference>
<feature type="domain" description="Metallo-beta-lactamase" evidence="2">
    <location>
        <begin position="137"/>
        <end position="331"/>
    </location>
</feature>
<dbReference type="InterPro" id="IPR001279">
    <property type="entry name" value="Metallo-B-lactamas"/>
</dbReference>
<dbReference type="GO" id="GO:0005737">
    <property type="term" value="C:cytoplasm"/>
    <property type="evidence" value="ECO:0007669"/>
    <property type="project" value="TreeGrafter"/>
</dbReference>
<dbReference type="SUPFAM" id="SSF56281">
    <property type="entry name" value="Metallo-hydrolase/oxidoreductase"/>
    <property type="match status" value="1"/>
</dbReference>
<evidence type="ECO:0000313" key="4">
    <source>
        <dbReference type="Proteomes" id="UP000009073"/>
    </source>
</evidence>
<dbReference type="PANTHER" id="PTHR15032">
    <property type="entry name" value="N-ACYL-PHOSPHATIDYLETHANOLAMINE-HYDROLYZING PHOSPHOLIPASE D"/>
    <property type="match status" value="1"/>
</dbReference>
<reference evidence="3 4" key="2">
    <citation type="journal article" date="2011" name="Stand. Genomic Sci.">
        <title>Complete genome sequence of Tolumonas auensis type strain (TA 4).</title>
        <authorList>
            <person name="Chertkov O."/>
            <person name="Copeland A."/>
            <person name="Lucas S."/>
            <person name="Lapidus A."/>
            <person name="Berry K.W."/>
            <person name="Detter J.C."/>
            <person name="Del Rio T.G."/>
            <person name="Hammon N."/>
            <person name="Dalin E."/>
            <person name="Tice H."/>
            <person name="Pitluck S."/>
            <person name="Richardson P."/>
            <person name="Bruce D."/>
            <person name="Goodwin L."/>
            <person name="Han C."/>
            <person name="Tapia R."/>
            <person name="Saunders E."/>
            <person name="Schmutz J."/>
            <person name="Brettin T."/>
            <person name="Larimer F."/>
            <person name="Land M."/>
            <person name="Hauser L."/>
            <person name="Spring S."/>
            <person name="Rohde M."/>
            <person name="Kyrpides N.C."/>
            <person name="Ivanova N."/>
            <person name="Goker M."/>
            <person name="Beller H.R."/>
            <person name="Klenk H.P."/>
            <person name="Woyke T."/>
        </authorList>
    </citation>
    <scope>NUCLEOTIDE SEQUENCE [LARGE SCALE GENOMIC DNA]</scope>
    <source>
        <strain evidence="4">DSM 9187 / TA4</strain>
    </source>
</reference>
<dbReference type="AlphaFoldDB" id="C4LEV3"/>
<accession>C4LEV3</accession>
<gene>
    <name evidence="3" type="ordered locus">Tola_1509</name>
</gene>
<dbReference type="InterPro" id="IPR036866">
    <property type="entry name" value="RibonucZ/Hydroxyglut_hydro"/>
</dbReference>
<dbReference type="HOGENOM" id="CLU_020884_0_2_6"/>
<dbReference type="PANTHER" id="PTHR15032:SF4">
    <property type="entry name" value="N-ACYL-PHOSPHATIDYLETHANOLAMINE-HYDROLYZING PHOSPHOLIPASE D"/>
    <property type="match status" value="1"/>
</dbReference>
<evidence type="ECO:0000256" key="1">
    <source>
        <dbReference type="SAM" id="Phobius"/>
    </source>
</evidence>
<keyword evidence="1" id="KW-0472">Membrane</keyword>
<reference evidence="4" key="1">
    <citation type="submission" date="2009-05" db="EMBL/GenBank/DDBJ databases">
        <title>Complete sequence of Tolumonas auensis DSM 9187.</title>
        <authorList>
            <consortium name="US DOE Joint Genome Institute"/>
            <person name="Lucas S."/>
            <person name="Copeland A."/>
            <person name="Lapidus A."/>
            <person name="Glavina del Rio T."/>
            <person name="Tice H."/>
            <person name="Bruce D."/>
            <person name="Goodwin L."/>
            <person name="Pitluck S."/>
            <person name="Chertkov O."/>
            <person name="Brettin T."/>
            <person name="Detter J.C."/>
            <person name="Han C."/>
            <person name="Larimer F."/>
            <person name="Land M."/>
            <person name="Hauser L."/>
            <person name="Kyrpides N."/>
            <person name="Mikhailova N."/>
            <person name="Spring S."/>
            <person name="Beller H."/>
        </authorList>
    </citation>
    <scope>NUCLEOTIDE SEQUENCE [LARGE SCALE GENOMIC DNA]</scope>
    <source>
        <strain evidence="4">DSM 9187 / TA4</strain>
    </source>
</reference>
<feature type="transmembrane region" description="Helical" evidence="1">
    <location>
        <begin position="21"/>
        <end position="40"/>
    </location>
</feature>
<name>C4LEV3_TOLAT</name>
<dbReference type="STRING" id="595494.Tola_1509"/>
<sequence length="383" mass="43629">MAKNEMAVESYGPYSKVAFKMLILFLSIISMMVVFTFFYLRQPQFAQLPDEISFENRNLVSSYDAGVFQNQVETPVLTSNQSRIATMTQFLFGKDHNSIPTAPLPSVKTDLHRLNKSENTVVWMGHSSYYIQLDGIRFLIDPVFSDNASPVPATNQAFPGSNIYTVDDIPEIDYLITTHDHWDHLDYATVNGLKSKIKNVITPLGVGSYFEQWGFAKNIIQEGDWRSVIKRQNGLEIHILPARHFSGRLLTRNKTLWSSFALVTPRHKIYVGGDSGYGPHFKEIGKQFGRFDLAILECGQYNENWRFIHMMPEETAQAGEDLNASAVLPSHNSKFKLAHHAWNDPLIRISEASKGKSYRLLTPMIGELVQSDNPAQRFSQWFR</sequence>
<organism evidence="3 4">
    <name type="scientific">Tolumonas auensis (strain DSM 9187 / NBRC 110442 / TA 4)</name>
    <dbReference type="NCBI Taxonomy" id="595494"/>
    <lineage>
        <taxon>Bacteria</taxon>
        <taxon>Pseudomonadati</taxon>
        <taxon>Pseudomonadota</taxon>
        <taxon>Gammaproteobacteria</taxon>
        <taxon>Aeromonadales</taxon>
        <taxon>Aeromonadaceae</taxon>
        <taxon>Tolumonas</taxon>
    </lineage>
</organism>
<dbReference type="Proteomes" id="UP000009073">
    <property type="component" value="Chromosome"/>
</dbReference>
<evidence type="ECO:0000259" key="2">
    <source>
        <dbReference type="Pfam" id="PF12706"/>
    </source>
</evidence>
<dbReference type="Gene3D" id="3.60.15.10">
    <property type="entry name" value="Ribonuclease Z/Hydroxyacylglutathione hydrolase-like"/>
    <property type="match status" value="1"/>
</dbReference>
<dbReference type="Pfam" id="PF12706">
    <property type="entry name" value="Lactamase_B_2"/>
    <property type="match status" value="1"/>
</dbReference>
<protein>
    <recommendedName>
        <fullName evidence="2">Metallo-beta-lactamase domain-containing protein</fullName>
    </recommendedName>
</protein>
<keyword evidence="4" id="KW-1185">Reference proteome</keyword>
<dbReference type="eggNOG" id="COG2220">
    <property type="taxonomic scope" value="Bacteria"/>
</dbReference>